<dbReference type="InterPro" id="IPR020904">
    <property type="entry name" value="Sc_DH/Rdtase_CS"/>
</dbReference>
<keyword evidence="2" id="KW-0560">Oxidoreductase</keyword>
<dbReference type="EMBL" id="LGTW01000030">
    <property type="protein sequence ID" value="KWX20137.1"/>
    <property type="molecule type" value="Genomic_DNA"/>
</dbReference>
<reference evidence="4 5" key="1">
    <citation type="submission" date="2015-07" db="EMBL/GenBank/DDBJ databases">
        <title>A draft genome sequence of Mycobacterium wolinskyi.</title>
        <authorList>
            <person name="de Man T.J."/>
            <person name="Perry K.A."/>
            <person name="Coulliette A.D."/>
            <person name="Jensen B."/>
            <person name="Toney N.C."/>
            <person name="Limbago B.M."/>
            <person name="Noble-Wang J."/>
        </authorList>
    </citation>
    <scope>NUCLEOTIDE SEQUENCE [LARGE SCALE GENOMIC DNA]</scope>
    <source>
        <strain evidence="4 5">CDC_01</strain>
    </source>
</reference>
<dbReference type="PRINTS" id="PR00081">
    <property type="entry name" value="GDHRDH"/>
</dbReference>
<dbReference type="Pfam" id="PF13561">
    <property type="entry name" value="adh_short_C2"/>
    <property type="match status" value="1"/>
</dbReference>
<name>A0A132PD42_9MYCO</name>
<comment type="similarity">
    <text evidence="1">Belongs to the short-chain dehydrogenases/reductases (SDR) family.</text>
</comment>
<evidence type="ECO:0000313" key="5">
    <source>
        <dbReference type="Proteomes" id="UP000070612"/>
    </source>
</evidence>
<evidence type="ECO:0000313" key="4">
    <source>
        <dbReference type="EMBL" id="KWX20137.1"/>
    </source>
</evidence>
<dbReference type="PANTHER" id="PTHR42760:SF115">
    <property type="entry name" value="3-OXOACYL-[ACYL-CARRIER-PROTEIN] REDUCTASE FABG"/>
    <property type="match status" value="1"/>
</dbReference>
<protein>
    <submittedName>
        <fullName evidence="4">Gluconate 5-dehydrogenase</fullName>
    </submittedName>
</protein>
<dbReference type="SUPFAM" id="SSF51735">
    <property type="entry name" value="NAD(P)-binding Rossmann-fold domains"/>
    <property type="match status" value="1"/>
</dbReference>
<comment type="caution">
    <text evidence="4">The sequence shown here is derived from an EMBL/GenBank/DDBJ whole genome shotgun (WGS) entry which is preliminary data.</text>
</comment>
<organism evidence="4 5">
    <name type="scientific">Mycolicibacterium wolinskyi</name>
    <dbReference type="NCBI Taxonomy" id="59750"/>
    <lineage>
        <taxon>Bacteria</taxon>
        <taxon>Bacillati</taxon>
        <taxon>Actinomycetota</taxon>
        <taxon>Actinomycetes</taxon>
        <taxon>Mycobacteriales</taxon>
        <taxon>Mycobacteriaceae</taxon>
        <taxon>Mycolicibacterium</taxon>
    </lineage>
</organism>
<keyword evidence="5" id="KW-1185">Reference proteome</keyword>
<dbReference type="PATRIC" id="fig|59750.3.peg.4690"/>
<dbReference type="Gene3D" id="3.40.50.720">
    <property type="entry name" value="NAD(P)-binding Rossmann-like Domain"/>
    <property type="match status" value="1"/>
</dbReference>
<dbReference type="InterPro" id="IPR057326">
    <property type="entry name" value="KR_dom"/>
</dbReference>
<dbReference type="RefSeq" id="WP_067857746.1">
    <property type="nucleotide sequence ID" value="NZ_LGTW01000030.1"/>
</dbReference>
<sequence>MSPRPIALITGSSRGIGFGIARGLIAAGYDVVLNGRTENQLRSGKQQLEEIGGTAHVATFDVADADAVQAAVENIESGVGPIEALVNSAGVVTRTPLIDLSLEQWNRTLEVNLSGCFVVSTCVARGMIVRGRGKIVNIGSVQSALSRGGLGAYAASKGALASLTRTMCVEWAGHNIQVNALSPGYVLTDMNAEIRRDETLDAWVVGRTPAARWGTVADVVGPAVWLCSEQAAFVNGQTIYVDGGITAAI</sequence>
<dbReference type="PROSITE" id="PS00061">
    <property type="entry name" value="ADH_SHORT"/>
    <property type="match status" value="1"/>
</dbReference>
<dbReference type="AlphaFoldDB" id="A0A132PD42"/>
<evidence type="ECO:0000256" key="1">
    <source>
        <dbReference type="ARBA" id="ARBA00006484"/>
    </source>
</evidence>
<gene>
    <name evidence="4" type="ORF">AFM11_31820</name>
</gene>
<dbReference type="SMART" id="SM00822">
    <property type="entry name" value="PKS_KR"/>
    <property type="match status" value="1"/>
</dbReference>
<dbReference type="PRINTS" id="PR00080">
    <property type="entry name" value="SDRFAMILY"/>
</dbReference>
<dbReference type="FunFam" id="3.40.50.720:FF:000084">
    <property type="entry name" value="Short-chain dehydrogenase reductase"/>
    <property type="match status" value="1"/>
</dbReference>
<feature type="domain" description="Ketoreductase" evidence="3">
    <location>
        <begin position="5"/>
        <end position="174"/>
    </location>
</feature>
<dbReference type="GO" id="GO:0016616">
    <property type="term" value="F:oxidoreductase activity, acting on the CH-OH group of donors, NAD or NADP as acceptor"/>
    <property type="evidence" value="ECO:0007669"/>
    <property type="project" value="UniProtKB-ARBA"/>
</dbReference>
<dbReference type="PANTHER" id="PTHR42760">
    <property type="entry name" value="SHORT-CHAIN DEHYDROGENASES/REDUCTASES FAMILY MEMBER"/>
    <property type="match status" value="1"/>
</dbReference>
<evidence type="ECO:0000256" key="2">
    <source>
        <dbReference type="ARBA" id="ARBA00023002"/>
    </source>
</evidence>
<dbReference type="Proteomes" id="UP000070612">
    <property type="component" value="Unassembled WGS sequence"/>
</dbReference>
<dbReference type="InterPro" id="IPR036291">
    <property type="entry name" value="NAD(P)-bd_dom_sf"/>
</dbReference>
<proteinExistence type="inferred from homology"/>
<dbReference type="InterPro" id="IPR002347">
    <property type="entry name" value="SDR_fam"/>
</dbReference>
<accession>A0A132PD42</accession>
<evidence type="ECO:0000259" key="3">
    <source>
        <dbReference type="SMART" id="SM00822"/>
    </source>
</evidence>